<protein>
    <submittedName>
        <fullName evidence="8">Protein TIS11</fullName>
    </submittedName>
</protein>
<dbReference type="SUPFAM" id="SSF90229">
    <property type="entry name" value="CCCH zinc finger"/>
    <property type="match status" value="2"/>
</dbReference>
<dbReference type="Pfam" id="PF18044">
    <property type="entry name" value="zf-CCCH_4"/>
    <property type="match status" value="1"/>
</dbReference>
<accession>A0A2H8TL18</accession>
<feature type="compositionally biased region" description="Polar residues" evidence="6">
    <location>
        <begin position="1"/>
        <end position="18"/>
    </location>
</feature>
<keyword evidence="1 5" id="KW-0479">Metal-binding</keyword>
<dbReference type="Gene3D" id="4.10.1000.10">
    <property type="entry name" value="Zinc finger, CCCH-type"/>
    <property type="match status" value="2"/>
</dbReference>
<feature type="domain" description="C3H1-type" evidence="7">
    <location>
        <begin position="142"/>
        <end position="170"/>
    </location>
</feature>
<dbReference type="InterPro" id="IPR041367">
    <property type="entry name" value="Znf-CCCH_4"/>
</dbReference>
<dbReference type="GO" id="GO:0003729">
    <property type="term" value="F:mRNA binding"/>
    <property type="evidence" value="ECO:0007669"/>
    <property type="project" value="InterPro"/>
</dbReference>
<dbReference type="Pfam" id="PF00642">
    <property type="entry name" value="zf-CCCH"/>
    <property type="match status" value="1"/>
</dbReference>
<evidence type="ECO:0000256" key="2">
    <source>
        <dbReference type="ARBA" id="ARBA00022737"/>
    </source>
</evidence>
<organism evidence="8">
    <name type="scientific">Melanaphis sacchari</name>
    <dbReference type="NCBI Taxonomy" id="742174"/>
    <lineage>
        <taxon>Eukaryota</taxon>
        <taxon>Metazoa</taxon>
        <taxon>Ecdysozoa</taxon>
        <taxon>Arthropoda</taxon>
        <taxon>Hexapoda</taxon>
        <taxon>Insecta</taxon>
        <taxon>Pterygota</taxon>
        <taxon>Neoptera</taxon>
        <taxon>Paraneoptera</taxon>
        <taxon>Hemiptera</taxon>
        <taxon>Sternorrhyncha</taxon>
        <taxon>Aphidomorpha</taxon>
        <taxon>Aphidoidea</taxon>
        <taxon>Aphididae</taxon>
        <taxon>Aphidini</taxon>
        <taxon>Melanaphis</taxon>
    </lineage>
</organism>
<keyword evidence="3 5" id="KW-0863">Zinc-finger</keyword>
<dbReference type="SMART" id="SM00356">
    <property type="entry name" value="ZnF_C3H1"/>
    <property type="match status" value="2"/>
</dbReference>
<evidence type="ECO:0000256" key="6">
    <source>
        <dbReference type="SAM" id="MobiDB-lite"/>
    </source>
</evidence>
<evidence type="ECO:0000256" key="5">
    <source>
        <dbReference type="PROSITE-ProRule" id="PRU00723"/>
    </source>
</evidence>
<dbReference type="FunFam" id="4.10.1000.10:FF:000001">
    <property type="entry name" value="zinc finger CCCH domain-containing protein 15-like"/>
    <property type="match status" value="1"/>
</dbReference>
<gene>
    <name evidence="8" type="primary">Tis11</name>
</gene>
<feature type="compositionally biased region" description="Low complexity" evidence="6">
    <location>
        <begin position="34"/>
        <end position="43"/>
    </location>
</feature>
<dbReference type="InterPro" id="IPR000571">
    <property type="entry name" value="Znf_CCCH"/>
</dbReference>
<feature type="zinc finger region" description="C3H1-type" evidence="5">
    <location>
        <begin position="142"/>
        <end position="170"/>
    </location>
</feature>
<evidence type="ECO:0000259" key="7">
    <source>
        <dbReference type="PROSITE" id="PS50103"/>
    </source>
</evidence>
<evidence type="ECO:0000256" key="3">
    <source>
        <dbReference type="ARBA" id="ARBA00022771"/>
    </source>
</evidence>
<sequence>MTNSLFNSGETVAKTQNRPRAVATEVEHWWQEMVSSTGSSSSSNGGGSNQGSVSSEPRRRQGQGRRGGNGSGKQQQQQQPQQQQQQQLQQDQQPLPPQAPLGSRYKTEMCRQYIEKIKCAYGDKCQFAHGEQDLRPVFRHPKYKTEPCRSFNSAGYCPYGQRCHFVHKGDGYIQPASPASPPLSTSSSSGIGSDGGSLADLGLGMLDGMFTPPQSPEGRLPVFNRLSGSPPATGDVFSFHVPACSTLVAPSSRRLSEPEPDFGFYGF</sequence>
<dbReference type="PANTHER" id="PTHR12547">
    <property type="entry name" value="CCCH ZINC FINGER/TIS11-RELATED"/>
    <property type="match status" value="1"/>
</dbReference>
<dbReference type="EMBL" id="GFXV01003030">
    <property type="protein sequence ID" value="MBW14835.1"/>
    <property type="molecule type" value="Transcribed_RNA"/>
</dbReference>
<dbReference type="InterPro" id="IPR045877">
    <property type="entry name" value="ZFP36-like"/>
</dbReference>
<dbReference type="PANTHER" id="PTHR12547:SF18">
    <property type="entry name" value="PROTEIN TIS11"/>
    <property type="match status" value="1"/>
</dbReference>
<feature type="zinc finger region" description="C3H1-type" evidence="5">
    <location>
        <begin position="104"/>
        <end position="132"/>
    </location>
</feature>
<reference evidence="8" key="1">
    <citation type="submission" date="2017-10" db="EMBL/GenBank/DDBJ databases">
        <title>Transcriptome Assembly of Sugarcane Aphid Adults.</title>
        <authorList>
            <person name="Scully E.D."/>
            <person name="Palmer N.A."/>
            <person name="Geib S.M."/>
            <person name="Sarath G."/>
            <person name="Sattler S.E."/>
        </authorList>
    </citation>
    <scope>NUCLEOTIDE SEQUENCE</scope>
    <source>
        <tissue evidence="8">Whole body</tissue>
    </source>
</reference>
<dbReference type="InterPro" id="IPR036855">
    <property type="entry name" value="Znf_CCCH_sf"/>
</dbReference>
<dbReference type="GO" id="GO:0008270">
    <property type="term" value="F:zinc ion binding"/>
    <property type="evidence" value="ECO:0007669"/>
    <property type="project" value="UniProtKB-KW"/>
</dbReference>
<dbReference type="OrthoDB" id="410307at2759"/>
<name>A0A2H8TL18_9HEMI</name>
<feature type="domain" description="C3H1-type" evidence="7">
    <location>
        <begin position="104"/>
        <end position="132"/>
    </location>
</feature>
<keyword evidence="2" id="KW-0677">Repeat</keyword>
<feature type="region of interest" description="Disordered" evidence="6">
    <location>
        <begin position="1"/>
        <end position="103"/>
    </location>
</feature>
<evidence type="ECO:0000256" key="4">
    <source>
        <dbReference type="ARBA" id="ARBA00022833"/>
    </source>
</evidence>
<dbReference type="AlphaFoldDB" id="A0A2H8TL18"/>
<evidence type="ECO:0000256" key="1">
    <source>
        <dbReference type="ARBA" id="ARBA00022723"/>
    </source>
</evidence>
<evidence type="ECO:0000313" key="8">
    <source>
        <dbReference type="EMBL" id="MBW14835.1"/>
    </source>
</evidence>
<dbReference type="PROSITE" id="PS50103">
    <property type="entry name" value="ZF_C3H1"/>
    <property type="match status" value="2"/>
</dbReference>
<feature type="compositionally biased region" description="Low complexity" evidence="6">
    <location>
        <begin position="72"/>
        <end position="93"/>
    </location>
</feature>
<keyword evidence="4 5" id="KW-0862">Zinc</keyword>
<proteinExistence type="predicted"/>
<dbReference type="FunFam" id="4.10.1000.10:FF:000002">
    <property type="entry name" value="Zinc finger protein 36, C3H1 type-like 1"/>
    <property type="match status" value="1"/>
</dbReference>